<evidence type="ECO:0000313" key="5">
    <source>
        <dbReference type="Proteomes" id="UP000614601"/>
    </source>
</evidence>
<dbReference type="PANTHER" id="PTHR47966:SF8">
    <property type="entry name" value="ASPARTIC PROTEASE 1-RELATED"/>
    <property type="match status" value="1"/>
</dbReference>
<dbReference type="Gene3D" id="2.40.70.10">
    <property type="entry name" value="Acid Proteases"/>
    <property type="match status" value="2"/>
</dbReference>
<reference evidence="4" key="1">
    <citation type="submission" date="2020-09" db="EMBL/GenBank/DDBJ databases">
        <authorList>
            <person name="Kikuchi T."/>
        </authorList>
    </citation>
    <scope>NUCLEOTIDE SEQUENCE</scope>
    <source>
        <strain evidence="4">SH1</strain>
    </source>
</reference>
<dbReference type="CDD" id="cd05471">
    <property type="entry name" value="pepsin_like"/>
    <property type="match status" value="1"/>
</dbReference>
<dbReference type="OrthoDB" id="2747330at2759"/>
<gene>
    <name evidence="4" type="ORF">BOKJ2_LOCUS11966</name>
</gene>
<evidence type="ECO:0000256" key="1">
    <source>
        <dbReference type="ARBA" id="ARBA00007447"/>
    </source>
</evidence>
<dbReference type="SUPFAM" id="SSF50630">
    <property type="entry name" value="Acid proteases"/>
    <property type="match status" value="1"/>
</dbReference>
<accession>A0A811LGB2</accession>
<dbReference type="PANTHER" id="PTHR47966">
    <property type="entry name" value="BETA-SITE APP-CLEAVING ENZYME, ISOFORM A-RELATED"/>
    <property type="match status" value="1"/>
</dbReference>
<feature type="domain" description="Peptidase A1" evidence="3">
    <location>
        <begin position="52"/>
        <end position="368"/>
    </location>
</feature>
<dbReference type="InterPro" id="IPR001461">
    <property type="entry name" value="Aspartic_peptidase_A1"/>
</dbReference>
<keyword evidence="2" id="KW-0732">Signal</keyword>
<evidence type="ECO:0000313" key="4">
    <source>
        <dbReference type="EMBL" id="CAD5226215.1"/>
    </source>
</evidence>
<comment type="similarity">
    <text evidence="1">Belongs to the peptidase A1 family.</text>
</comment>
<feature type="signal peptide" evidence="2">
    <location>
        <begin position="1"/>
        <end position="16"/>
    </location>
</feature>
<dbReference type="AlphaFoldDB" id="A0A811LGB2"/>
<dbReference type="Proteomes" id="UP000783686">
    <property type="component" value="Unassembled WGS sequence"/>
</dbReference>
<dbReference type="GO" id="GO:0004190">
    <property type="term" value="F:aspartic-type endopeptidase activity"/>
    <property type="evidence" value="ECO:0007669"/>
    <property type="project" value="InterPro"/>
</dbReference>
<organism evidence="4 5">
    <name type="scientific">Bursaphelenchus okinawaensis</name>
    <dbReference type="NCBI Taxonomy" id="465554"/>
    <lineage>
        <taxon>Eukaryota</taxon>
        <taxon>Metazoa</taxon>
        <taxon>Ecdysozoa</taxon>
        <taxon>Nematoda</taxon>
        <taxon>Chromadorea</taxon>
        <taxon>Rhabditida</taxon>
        <taxon>Tylenchina</taxon>
        <taxon>Tylenchomorpha</taxon>
        <taxon>Aphelenchoidea</taxon>
        <taxon>Aphelenchoididae</taxon>
        <taxon>Bursaphelenchus</taxon>
    </lineage>
</organism>
<keyword evidence="5" id="KW-1185">Reference proteome</keyword>
<comment type="caution">
    <text evidence="4">The sequence shown here is derived from an EMBL/GenBank/DDBJ whole genome shotgun (WGS) entry which is preliminary data.</text>
</comment>
<feature type="chain" id="PRO_5035681887" description="Peptidase A1 domain-containing protein" evidence="2">
    <location>
        <begin position="17"/>
        <end position="373"/>
    </location>
</feature>
<dbReference type="EMBL" id="CAJFDH010000005">
    <property type="protein sequence ID" value="CAD5226215.1"/>
    <property type="molecule type" value="Genomic_DNA"/>
</dbReference>
<dbReference type="GO" id="GO:0006508">
    <property type="term" value="P:proteolysis"/>
    <property type="evidence" value="ECO:0007669"/>
    <property type="project" value="InterPro"/>
</dbReference>
<dbReference type="PROSITE" id="PS51767">
    <property type="entry name" value="PEPTIDASE_A1"/>
    <property type="match status" value="1"/>
</dbReference>
<dbReference type="InterPro" id="IPR034164">
    <property type="entry name" value="Pepsin-like_dom"/>
</dbReference>
<proteinExistence type="inferred from homology"/>
<evidence type="ECO:0000256" key="2">
    <source>
        <dbReference type="SAM" id="SignalP"/>
    </source>
</evidence>
<dbReference type="GO" id="GO:0005764">
    <property type="term" value="C:lysosome"/>
    <property type="evidence" value="ECO:0007669"/>
    <property type="project" value="TreeGrafter"/>
</dbReference>
<name>A0A811LGB2_9BILA</name>
<evidence type="ECO:0000259" key="3">
    <source>
        <dbReference type="PROSITE" id="PS51767"/>
    </source>
</evidence>
<sequence>MRLQFLFLTIVTIASAEVLKLQLAKTTVPRPVRKASGGYDDKPFELYETDFYTIPIEFGSPAQTLHLALNLGSNQFWVLDKNNSGNVTTNGPTFDTSRSNSLKLNESNHYFKFFNNLDLNGITAQEDITLAASTFKSQNVGVVRRATGEGTLAISGVLGIGPTINGTDYDSWEPIVHQIARKQSNGKFTVWLNSNEDSDVKGQLTFADHDEEHCDKQVVQAGPVTTAAGHFTQWGFPMTGYGAGSYRYYRKGNVAIQNTDKVIKLEEYVYYTIVSTYRLKFNVTLDAYTINCEDLEGYLPFYLTVNRHDFLFPAHILFAPLEGNNKVCRYLAEPANAGALTELVQLTQDFLKYICVTYDVKTKTVAFSKAVPT</sequence>
<dbReference type="Proteomes" id="UP000614601">
    <property type="component" value="Unassembled WGS sequence"/>
</dbReference>
<dbReference type="InterPro" id="IPR033121">
    <property type="entry name" value="PEPTIDASE_A1"/>
</dbReference>
<dbReference type="Pfam" id="PF00026">
    <property type="entry name" value="Asp"/>
    <property type="match status" value="1"/>
</dbReference>
<protein>
    <recommendedName>
        <fullName evidence="3">Peptidase A1 domain-containing protein</fullName>
    </recommendedName>
</protein>
<dbReference type="EMBL" id="CAJFCW020000005">
    <property type="protein sequence ID" value="CAG9121914.1"/>
    <property type="molecule type" value="Genomic_DNA"/>
</dbReference>
<dbReference type="InterPro" id="IPR021109">
    <property type="entry name" value="Peptidase_aspartic_dom_sf"/>
</dbReference>